<dbReference type="RefSeq" id="WP_124854730.1">
    <property type="nucleotide sequence ID" value="NZ_JBEXYX010000001.1"/>
</dbReference>
<keyword evidence="6" id="KW-1185">Reference proteome</keyword>
<evidence type="ECO:0000256" key="1">
    <source>
        <dbReference type="ARBA" id="ARBA00010923"/>
    </source>
</evidence>
<dbReference type="Pfam" id="PF01420">
    <property type="entry name" value="Methylase_S"/>
    <property type="match status" value="1"/>
</dbReference>
<proteinExistence type="inferred from homology"/>
<dbReference type="GO" id="GO:0003677">
    <property type="term" value="F:DNA binding"/>
    <property type="evidence" value="ECO:0007669"/>
    <property type="project" value="UniProtKB-KW"/>
</dbReference>
<keyword evidence="5" id="KW-0489">Methyltransferase</keyword>
<comment type="caution">
    <text evidence="5">The sequence shown here is derived from an EMBL/GenBank/DDBJ whole genome shotgun (WGS) entry which is preliminary data.</text>
</comment>
<keyword evidence="3" id="KW-0238">DNA-binding</keyword>
<accession>A0A3N9XEB0</accession>
<reference evidence="5 6" key="1">
    <citation type="submission" date="2018-05" db="EMBL/GenBank/DDBJ databases">
        <title>Micromonospora from Atacama Desert.</title>
        <authorList>
            <person name="Carro L."/>
            <person name="Goodfellow M."/>
            <person name="Klenk H.-P."/>
        </authorList>
    </citation>
    <scope>NUCLEOTIDE SEQUENCE [LARGE SCALE GENOMIC DNA]</scope>
    <source>
        <strain evidence="5 6">LB32</strain>
    </source>
</reference>
<dbReference type="GO" id="GO:0009307">
    <property type="term" value="P:DNA restriction-modification system"/>
    <property type="evidence" value="ECO:0007669"/>
    <property type="project" value="UniProtKB-KW"/>
</dbReference>
<dbReference type="GO" id="GO:0032259">
    <property type="term" value="P:methylation"/>
    <property type="evidence" value="ECO:0007669"/>
    <property type="project" value="UniProtKB-KW"/>
</dbReference>
<protein>
    <submittedName>
        <fullName evidence="5">N-6 DNA methylase</fullName>
    </submittedName>
</protein>
<dbReference type="InterPro" id="IPR044946">
    <property type="entry name" value="Restrct_endonuc_typeI_TRD_sf"/>
</dbReference>
<dbReference type="SUPFAM" id="SSF116734">
    <property type="entry name" value="DNA methylase specificity domain"/>
    <property type="match status" value="1"/>
</dbReference>
<gene>
    <name evidence="5" type="ORF">DLJ58_08925</name>
</gene>
<organism evidence="5 6">
    <name type="scientific">Micromonospora arida</name>
    <dbReference type="NCBI Taxonomy" id="2203715"/>
    <lineage>
        <taxon>Bacteria</taxon>
        <taxon>Bacillati</taxon>
        <taxon>Actinomycetota</taxon>
        <taxon>Actinomycetes</taxon>
        <taxon>Micromonosporales</taxon>
        <taxon>Micromonosporaceae</taxon>
        <taxon>Micromonospora</taxon>
    </lineage>
</organism>
<feature type="domain" description="Type I restriction modification DNA specificity" evidence="4">
    <location>
        <begin position="8"/>
        <end position="180"/>
    </location>
</feature>
<dbReference type="EMBL" id="QGSY01000139">
    <property type="protein sequence ID" value="RQX11249.1"/>
    <property type="molecule type" value="Genomic_DNA"/>
</dbReference>
<evidence type="ECO:0000313" key="5">
    <source>
        <dbReference type="EMBL" id="RQX11249.1"/>
    </source>
</evidence>
<name>A0A3N9XEB0_9ACTN</name>
<dbReference type="AlphaFoldDB" id="A0A3N9XEB0"/>
<keyword evidence="5" id="KW-0808">Transferase</keyword>
<dbReference type="PANTHER" id="PTHR30408:SF12">
    <property type="entry name" value="TYPE I RESTRICTION ENZYME MJAVIII SPECIFICITY SUBUNIT"/>
    <property type="match status" value="1"/>
</dbReference>
<dbReference type="PANTHER" id="PTHR30408">
    <property type="entry name" value="TYPE-1 RESTRICTION ENZYME ECOKI SPECIFICITY PROTEIN"/>
    <property type="match status" value="1"/>
</dbReference>
<keyword evidence="2" id="KW-0680">Restriction system</keyword>
<evidence type="ECO:0000256" key="3">
    <source>
        <dbReference type="ARBA" id="ARBA00023125"/>
    </source>
</evidence>
<comment type="similarity">
    <text evidence="1">Belongs to the type-I restriction system S methylase family.</text>
</comment>
<dbReference type="Gene3D" id="3.90.220.20">
    <property type="entry name" value="DNA methylase specificity domains"/>
    <property type="match status" value="1"/>
</dbReference>
<evidence type="ECO:0000259" key="4">
    <source>
        <dbReference type="Pfam" id="PF01420"/>
    </source>
</evidence>
<sequence>MSLLGVVPEGWAQSRLGDVADIRSGPSGAAVRPHDRSADGVGMIAPKDVRDGRVQTDAVSRVRADVAATLAPYTVVVDDILVTRTGTVGRLAWIPATCDGWLFSTGLMRVRPYQVVSRYLAYYLALPEAQEWVRRRARGTAVPSISTVVLAGLPVVLPPNHHQQEIAGALALLDEQVEVHDALSRLAGKTRDRLAGMLMRGESPGPLALPG</sequence>
<evidence type="ECO:0000313" key="6">
    <source>
        <dbReference type="Proteomes" id="UP000266889"/>
    </source>
</evidence>
<dbReference type="InterPro" id="IPR000055">
    <property type="entry name" value="Restrct_endonuc_typeI_TRD"/>
</dbReference>
<dbReference type="InterPro" id="IPR052021">
    <property type="entry name" value="Type-I_RS_S_subunit"/>
</dbReference>
<dbReference type="Proteomes" id="UP000266889">
    <property type="component" value="Unassembled WGS sequence"/>
</dbReference>
<dbReference type="OrthoDB" id="3197085at2"/>
<evidence type="ECO:0000256" key="2">
    <source>
        <dbReference type="ARBA" id="ARBA00022747"/>
    </source>
</evidence>
<dbReference type="GO" id="GO:0008168">
    <property type="term" value="F:methyltransferase activity"/>
    <property type="evidence" value="ECO:0007669"/>
    <property type="project" value="UniProtKB-KW"/>
</dbReference>